<gene>
    <name evidence="5" type="primary">recX</name>
    <name evidence="9" type="ORF">H6A13_05115</name>
</gene>
<dbReference type="InterPro" id="IPR003783">
    <property type="entry name" value="Regulatory_RecX"/>
</dbReference>
<dbReference type="InterPro" id="IPR053924">
    <property type="entry name" value="RecX_HTH_2nd"/>
</dbReference>
<evidence type="ECO:0000313" key="9">
    <source>
        <dbReference type="EMBL" id="MBM6826489.1"/>
    </source>
</evidence>
<comment type="function">
    <text evidence="5">Modulates RecA activity.</text>
</comment>
<evidence type="ECO:0000256" key="2">
    <source>
        <dbReference type="ARBA" id="ARBA00009695"/>
    </source>
</evidence>
<dbReference type="HAMAP" id="MF_01114">
    <property type="entry name" value="RecX"/>
    <property type="match status" value="1"/>
</dbReference>
<evidence type="ECO:0000313" key="10">
    <source>
        <dbReference type="Proteomes" id="UP000713880"/>
    </source>
</evidence>
<proteinExistence type="inferred from homology"/>
<dbReference type="InterPro" id="IPR053926">
    <property type="entry name" value="RecX_HTH_1st"/>
</dbReference>
<reference evidence="9" key="2">
    <citation type="journal article" date="2021" name="Sci. Rep.">
        <title>The distribution of antibiotic resistance genes in chicken gut microbiota commensals.</title>
        <authorList>
            <person name="Juricova H."/>
            <person name="Matiasovicova J."/>
            <person name="Kubasova T."/>
            <person name="Cejkova D."/>
            <person name="Rychlik I."/>
        </authorList>
    </citation>
    <scope>NUCLEOTIDE SEQUENCE</scope>
    <source>
        <strain evidence="9">An420c</strain>
    </source>
</reference>
<organism evidence="9 10">
    <name type="scientific">Mordavella massiliensis</name>
    <dbReference type="NCBI Taxonomy" id="1871024"/>
    <lineage>
        <taxon>Bacteria</taxon>
        <taxon>Bacillati</taxon>
        <taxon>Bacillota</taxon>
        <taxon>Clostridia</taxon>
        <taxon>Eubacteriales</taxon>
        <taxon>Clostridiaceae</taxon>
        <taxon>Mordavella</taxon>
    </lineage>
</organism>
<dbReference type="Proteomes" id="UP000713880">
    <property type="component" value="Unassembled WGS sequence"/>
</dbReference>
<dbReference type="GO" id="GO:0005737">
    <property type="term" value="C:cytoplasm"/>
    <property type="evidence" value="ECO:0007669"/>
    <property type="project" value="UniProtKB-SubCell"/>
</dbReference>
<evidence type="ECO:0000256" key="4">
    <source>
        <dbReference type="ARBA" id="ARBA00022490"/>
    </source>
</evidence>
<keyword evidence="4 5" id="KW-0963">Cytoplasm</keyword>
<dbReference type="AlphaFoldDB" id="A0A938X1S1"/>
<sequence>MTITKIEPVSKTRFQIFLDGKPAFCLYKGELSRYHLVPGAFLEEEAYQKICEEVLVKRAKLRAMHLLNQMGRTEQQLKDKLIRGGYPEEVAEAALCYVKSFGYVNDLEYARSFILGRKSRKSAKEMQAALREKGVSLEVIEEAMEECCDGDAAQEAIRELLRKRRYDPDTASPEETRKTLAYLMRKGFRYDDVRQVIQVSEWNA</sequence>
<dbReference type="Pfam" id="PF21982">
    <property type="entry name" value="RecX_HTH1"/>
    <property type="match status" value="1"/>
</dbReference>
<dbReference type="GO" id="GO:0006282">
    <property type="term" value="P:regulation of DNA repair"/>
    <property type="evidence" value="ECO:0007669"/>
    <property type="project" value="UniProtKB-UniRule"/>
</dbReference>
<comment type="subcellular location">
    <subcellularLocation>
        <location evidence="1 5">Cytoplasm</location>
    </subcellularLocation>
</comment>
<dbReference type="RefSeq" id="WP_204908532.1">
    <property type="nucleotide sequence ID" value="NZ_JACJLV010000011.1"/>
</dbReference>
<protein>
    <recommendedName>
        <fullName evidence="3 5">Regulatory protein RecX</fullName>
    </recommendedName>
</protein>
<name>A0A938X1S1_9CLOT</name>
<dbReference type="PANTHER" id="PTHR33602">
    <property type="entry name" value="REGULATORY PROTEIN RECX FAMILY PROTEIN"/>
    <property type="match status" value="1"/>
</dbReference>
<evidence type="ECO:0000256" key="1">
    <source>
        <dbReference type="ARBA" id="ARBA00004496"/>
    </source>
</evidence>
<evidence type="ECO:0000259" key="7">
    <source>
        <dbReference type="Pfam" id="PF21981"/>
    </source>
</evidence>
<dbReference type="Pfam" id="PF21981">
    <property type="entry name" value="RecX_HTH3"/>
    <property type="match status" value="1"/>
</dbReference>
<evidence type="ECO:0000259" key="8">
    <source>
        <dbReference type="Pfam" id="PF21982"/>
    </source>
</evidence>
<accession>A0A938X1S1</accession>
<reference evidence="9" key="1">
    <citation type="submission" date="2020-08" db="EMBL/GenBank/DDBJ databases">
        <authorList>
            <person name="Cejkova D."/>
            <person name="Kubasova T."/>
            <person name="Jahodarova E."/>
            <person name="Rychlik I."/>
        </authorList>
    </citation>
    <scope>NUCLEOTIDE SEQUENCE</scope>
    <source>
        <strain evidence="9">An420c</strain>
    </source>
</reference>
<evidence type="ECO:0000256" key="3">
    <source>
        <dbReference type="ARBA" id="ARBA00018111"/>
    </source>
</evidence>
<keyword evidence="10" id="KW-1185">Reference proteome</keyword>
<comment type="similarity">
    <text evidence="2 5">Belongs to the RecX family.</text>
</comment>
<dbReference type="PANTHER" id="PTHR33602:SF1">
    <property type="entry name" value="REGULATORY PROTEIN RECX FAMILY PROTEIN"/>
    <property type="match status" value="1"/>
</dbReference>
<dbReference type="InterPro" id="IPR053925">
    <property type="entry name" value="RecX_HTH_3rd"/>
</dbReference>
<evidence type="ECO:0000256" key="5">
    <source>
        <dbReference type="HAMAP-Rule" id="MF_01114"/>
    </source>
</evidence>
<dbReference type="Gene3D" id="1.10.10.10">
    <property type="entry name" value="Winged helix-like DNA-binding domain superfamily/Winged helix DNA-binding domain"/>
    <property type="match status" value="3"/>
</dbReference>
<dbReference type="Pfam" id="PF02631">
    <property type="entry name" value="RecX_HTH2"/>
    <property type="match status" value="1"/>
</dbReference>
<feature type="domain" description="RecX first three-helical" evidence="8">
    <location>
        <begin position="59"/>
        <end position="95"/>
    </location>
</feature>
<evidence type="ECO:0000259" key="6">
    <source>
        <dbReference type="Pfam" id="PF02631"/>
    </source>
</evidence>
<feature type="domain" description="RecX second three-helical" evidence="6">
    <location>
        <begin position="105"/>
        <end position="144"/>
    </location>
</feature>
<dbReference type="InterPro" id="IPR036388">
    <property type="entry name" value="WH-like_DNA-bd_sf"/>
</dbReference>
<dbReference type="EMBL" id="JACJLV010000011">
    <property type="protein sequence ID" value="MBM6826489.1"/>
    <property type="molecule type" value="Genomic_DNA"/>
</dbReference>
<comment type="caution">
    <text evidence="9">The sequence shown here is derived from an EMBL/GenBank/DDBJ whole genome shotgun (WGS) entry which is preliminary data.</text>
</comment>
<feature type="domain" description="RecX third three-helical" evidence="7">
    <location>
        <begin position="154"/>
        <end position="197"/>
    </location>
</feature>